<organism evidence="2 3">
    <name type="scientific">Forsythia ovata</name>
    <dbReference type="NCBI Taxonomy" id="205694"/>
    <lineage>
        <taxon>Eukaryota</taxon>
        <taxon>Viridiplantae</taxon>
        <taxon>Streptophyta</taxon>
        <taxon>Embryophyta</taxon>
        <taxon>Tracheophyta</taxon>
        <taxon>Spermatophyta</taxon>
        <taxon>Magnoliopsida</taxon>
        <taxon>eudicotyledons</taxon>
        <taxon>Gunneridae</taxon>
        <taxon>Pentapetalae</taxon>
        <taxon>asterids</taxon>
        <taxon>lamiids</taxon>
        <taxon>Lamiales</taxon>
        <taxon>Oleaceae</taxon>
        <taxon>Forsythieae</taxon>
        <taxon>Forsythia</taxon>
    </lineage>
</organism>
<dbReference type="AlphaFoldDB" id="A0ABD1XCK9"/>
<comment type="caution">
    <text evidence="2">The sequence shown here is derived from an EMBL/GenBank/DDBJ whole genome shotgun (WGS) entry which is preliminary data.</text>
</comment>
<evidence type="ECO:0000256" key="1">
    <source>
        <dbReference type="SAM" id="MobiDB-lite"/>
    </source>
</evidence>
<feature type="compositionally biased region" description="Polar residues" evidence="1">
    <location>
        <begin position="32"/>
        <end position="53"/>
    </location>
</feature>
<reference evidence="3" key="1">
    <citation type="submission" date="2024-07" db="EMBL/GenBank/DDBJ databases">
        <title>Two chromosome-level genome assemblies of Korean endemic species Abeliophyllum distichum and Forsythia ovata (Oleaceae).</title>
        <authorList>
            <person name="Jang H."/>
        </authorList>
    </citation>
    <scope>NUCLEOTIDE SEQUENCE [LARGE SCALE GENOMIC DNA]</scope>
</reference>
<feature type="region of interest" description="Disordered" evidence="1">
    <location>
        <begin position="87"/>
        <end position="106"/>
    </location>
</feature>
<dbReference type="Proteomes" id="UP001604277">
    <property type="component" value="Unassembled WGS sequence"/>
</dbReference>
<sequence length="116" mass="12386">MEKILSIASGTSRIAISRTGAVCDTGGGGSTKMASNTSYETSSADQWDQSPSTVMTPIKPTSAAVHLQNFPPPSATSLIKPRRWLPPVSDKLKKEPPPVFTGSKTSAIREIKWNSK</sequence>
<accession>A0ABD1XCK9</accession>
<evidence type="ECO:0000313" key="2">
    <source>
        <dbReference type="EMBL" id="KAL2559702.1"/>
    </source>
</evidence>
<evidence type="ECO:0000313" key="3">
    <source>
        <dbReference type="Proteomes" id="UP001604277"/>
    </source>
</evidence>
<keyword evidence="3" id="KW-1185">Reference proteome</keyword>
<name>A0ABD1XCK9_9LAMI</name>
<dbReference type="EMBL" id="JBFOLJ010000001">
    <property type="protein sequence ID" value="KAL2559702.1"/>
    <property type="molecule type" value="Genomic_DNA"/>
</dbReference>
<gene>
    <name evidence="2" type="ORF">Fot_04441</name>
</gene>
<proteinExistence type="predicted"/>
<protein>
    <submittedName>
        <fullName evidence="2">Uncharacterized protein</fullName>
    </submittedName>
</protein>
<feature type="region of interest" description="Disordered" evidence="1">
    <location>
        <begin position="20"/>
        <end position="53"/>
    </location>
</feature>